<protein>
    <submittedName>
        <fullName evidence="8">Heme b synthase</fullName>
    </submittedName>
</protein>
<comment type="cofactor">
    <cofactor evidence="1">
        <name>[4Fe-4S] cluster</name>
        <dbReference type="ChEBI" id="CHEBI:49883"/>
    </cofactor>
</comment>
<dbReference type="InterPro" id="IPR050377">
    <property type="entry name" value="Radical_SAM_PqqE_MftC-like"/>
</dbReference>
<dbReference type="PROSITE" id="PS51918">
    <property type="entry name" value="RADICAL_SAM"/>
    <property type="match status" value="1"/>
</dbReference>
<name>A0A3N1UTA7_9BACT</name>
<dbReference type="EMBL" id="RJVA01000013">
    <property type="protein sequence ID" value="ROQ91081.1"/>
    <property type="molecule type" value="Genomic_DNA"/>
</dbReference>
<reference evidence="8 9" key="1">
    <citation type="submission" date="2018-11" db="EMBL/GenBank/DDBJ databases">
        <title>Genomic Encyclopedia of Type Strains, Phase IV (KMG-IV): sequencing the most valuable type-strain genomes for metagenomic binning, comparative biology and taxonomic classification.</title>
        <authorList>
            <person name="Goeker M."/>
        </authorList>
    </citation>
    <scope>NUCLEOTIDE SEQUENCE [LARGE SCALE GENOMIC DNA]</scope>
    <source>
        <strain evidence="8 9">DSM 22027</strain>
    </source>
</reference>
<dbReference type="SFLD" id="SFLDS00029">
    <property type="entry name" value="Radical_SAM"/>
    <property type="match status" value="1"/>
</dbReference>
<dbReference type="SFLD" id="SFLDG01386">
    <property type="entry name" value="main_SPASM_domain-containing"/>
    <property type="match status" value="1"/>
</dbReference>
<dbReference type="InterPro" id="IPR013785">
    <property type="entry name" value="Aldolase_TIM"/>
</dbReference>
<keyword evidence="5" id="KW-0408">Iron</keyword>
<dbReference type="GO" id="GO:0051539">
    <property type="term" value="F:4 iron, 4 sulfur cluster binding"/>
    <property type="evidence" value="ECO:0007669"/>
    <property type="project" value="UniProtKB-KW"/>
</dbReference>
<dbReference type="OrthoDB" id="9782387at2"/>
<dbReference type="Pfam" id="PF13186">
    <property type="entry name" value="SPASM"/>
    <property type="match status" value="1"/>
</dbReference>
<dbReference type="Gene3D" id="3.20.20.70">
    <property type="entry name" value="Aldolase class I"/>
    <property type="match status" value="1"/>
</dbReference>
<feature type="domain" description="Radical SAM core" evidence="7">
    <location>
        <begin position="25"/>
        <end position="263"/>
    </location>
</feature>
<dbReference type="SFLD" id="SFLDG01067">
    <property type="entry name" value="SPASM/twitch_domain_containing"/>
    <property type="match status" value="1"/>
</dbReference>
<dbReference type="InterPro" id="IPR034480">
    <property type="entry name" value="Heme_synthase-like"/>
</dbReference>
<keyword evidence="9" id="KW-1185">Reference proteome</keyword>
<accession>A0A3N1UTA7</accession>
<evidence type="ECO:0000259" key="7">
    <source>
        <dbReference type="PROSITE" id="PS51918"/>
    </source>
</evidence>
<evidence type="ECO:0000256" key="1">
    <source>
        <dbReference type="ARBA" id="ARBA00001966"/>
    </source>
</evidence>
<proteinExistence type="predicted"/>
<gene>
    <name evidence="8" type="ORF">EDC27_2358</name>
</gene>
<dbReference type="SUPFAM" id="SSF102114">
    <property type="entry name" value="Radical SAM enzymes"/>
    <property type="match status" value="1"/>
</dbReference>
<dbReference type="InterPro" id="IPR023885">
    <property type="entry name" value="4Fe4S-binding_SPASM_dom"/>
</dbReference>
<keyword evidence="2" id="KW-0004">4Fe-4S</keyword>
<evidence type="ECO:0000313" key="8">
    <source>
        <dbReference type="EMBL" id="ROQ91081.1"/>
    </source>
</evidence>
<dbReference type="Pfam" id="PF04055">
    <property type="entry name" value="Radical_SAM"/>
    <property type="match status" value="1"/>
</dbReference>
<organism evidence="8 9">
    <name type="scientific">Desulfosoma caldarium</name>
    <dbReference type="NCBI Taxonomy" id="610254"/>
    <lineage>
        <taxon>Bacteria</taxon>
        <taxon>Pseudomonadati</taxon>
        <taxon>Thermodesulfobacteriota</taxon>
        <taxon>Syntrophobacteria</taxon>
        <taxon>Syntrophobacterales</taxon>
        <taxon>Syntrophobacteraceae</taxon>
        <taxon>Desulfosoma</taxon>
    </lineage>
</organism>
<dbReference type="Proteomes" id="UP000276223">
    <property type="component" value="Unassembled WGS sequence"/>
</dbReference>
<dbReference type="InterPro" id="IPR007197">
    <property type="entry name" value="rSAM"/>
</dbReference>
<dbReference type="CDD" id="cd21123">
    <property type="entry name" value="SPASM_MftC-like"/>
    <property type="match status" value="1"/>
</dbReference>
<evidence type="ECO:0000256" key="3">
    <source>
        <dbReference type="ARBA" id="ARBA00022691"/>
    </source>
</evidence>
<dbReference type="GO" id="GO:0003824">
    <property type="term" value="F:catalytic activity"/>
    <property type="evidence" value="ECO:0007669"/>
    <property type="project" value="InterPro"/>
</dbReference>
<dbReference type="GO" id="GO:0046872">
    <property type="term" value="F:metal ion binding"/>
    <property type="evidence" value="ECO:0007669"/>
    <property type="project" value="UniProtKB-KW"/>
</dbReference>
<comment type="caution">
    <text evidence="8">The sequence shown here is derived from an EMBL/GenBank/DDBJ whole genome shotgun (WGS) entry which is preliminary data.</text>
</comment>
<evidence type="ECO:0000256" key="4">
    <source>
        <dbReference type="ARBA" id="ARBA00022723"/>
    </source>
</evidence>
<dbReference type="SFLD" id="SFLDG01385">
    <property type="entry name" value="heme_carboxy_lyase_like"/>
    <property type="match status" value="1"/>
</dbReference>
<keyword evidence="4" id="KW-0479">Metal-binding</keyword>
<dbReference type="PIRSF" id="PIRSF037420">
    <property type="entry name" value="PQQ_syn_pqqE"/>
    <property type="match status" value="1"/>
</dbReference>
<dbReference type="InterPro" id="IPR058240">
    <property type="entry name" value="rSAM_sf"/>
</dbReference>
<dbReference type="InterPro" id="IPR017200">
    <property type="entry name" value="PqqE-like"/>
</dbReference>
<keyword evidence="6" id="KW-0411">Iron-sulfur</keyword>
<evidence type="ECO:0000256" key="2">
    <source>
        <dbReference type="ARBA" id="ARBA00022485"/>
    </source>
</evidence>
<dbReference type="RefSeq" id="WP_123290804.1">
    <property type="nucleotide sequence ID" value="NZ_RJVA01000013.1"/>
</dbReference>
<dbReference type="NCBIfam" id="TIGR04545">
    <property type="entry name" value="rSAM_ahbD_hemeb"/>
    <property type="match status" value="1"/>
</dbReference>
<evidence type="ECO:0000313" key="9">
    <source>
        <dbReference type="Proteomes" id="UP000276223"/>
    </source>
</evidence>
<dbReference type="PANTHER" id="PTHR11228">
    <property type="entry name" value="RADICAL SAM DOMAIN PROTEIN"/>
    <property type="match status" value="1"/>
</dbReference>
<dbReference type="SFLD" id="SFLDF00542">
    <property type="entry name" value="alternative_heme_biosynthesis"/>
    <property type="match status" value="1"/>
</dbReference>
<evidence type="ECO:0000256" key="6">
    <source>
        <dbReference type="ARBA" id="ARBA00023014"/>
    </source>
</evidence>
<dbReference type="PANTHER" id="PTHR11228:SF34">
    <property type="entry name" value="TUNGSTEN-CONTAINING ALDEHYDE FERREDOXIN OXIDOREDUCTASE COFACTOR MODIFYING PROTEIN"/>
    <property type="match status" value="1"/>
</dbReference>
<keyword evidence="3" id="KW-0949">S-adenosyl-L-methionine</keyword>
<dbReference type="InterPro" id="IPR030896">
    <property type="entry name" value="rSAM_AhbD_hemeb"/>
</dbReference>
<dbReference type="AlphaFoldDB" id="A0A3N1UTA7"/>
<evidence type="ECO:0000256" key="5">
    <source>
        <dbReference type="ARBA" id="ARBA00023004"/>
    </source>
</evidence>
<dbReference type="CDD" id="cd01335">
    <property type="entry name" value="Radical_SAM"/>
    <property type="match status" value="1"/>
</dbReference>
<sequence length="374" mass="41209">MNRSLPPASASALHAATHPRAEGHAWPLRLVAWEVTRSCNLSCVHCRAAAMDKPYADELTTEEGLHLLDTIATLGSPIVILTGGEPLLRPDIFDLAAHGRARGLRMTMAPNGTLVTPKAARRMKDAGIQRISISLDGADAASHDAFRQVPGAFEGALKGIRHAKEADLPFQINTTITALNLKELPRIQELAVNLGAVAHHIFLLVPVGRGKNLEEQAINAEQYEQTLHWFYEQRDKVPLQLKATCAPHYYRILRQRARQEGRCVDTQTFGLDAMTRGCLGGTGFCFISHVGQVQPCGYLELNCGNVRQESFSKIWKDSEVFQKLRNFKALEGKCGRCEYVRVCGGCRARAYEATGNYMAEEPLCLYEPKASSAT</sequence>
<dbReference type="NCBIfam" id="TIGR04085">
    <property type="entry name" value="rSAM_more_4Fe4S"/>
    <property type="match status" value="1"/>
</dbReference>